<feature type="transmembrane region" description="Helical" evidence="1">
    <location>
        <begin position="6"/>
        <end position="24"/>
    </location>
</feature>
<dbReference type="AlphaFoldDB" id="A0AAE0H8T4"/>
<feature type="transmembrane region" description="Helical" evidence="1">
    <location>
        <begin position="110"/>
        <end position="131"/>
    </location>
</feature>
<name>A0AAE0H8T4_9PEZI</name>
<reference evidence="2" key="1">
    <citation type="journal article" date="2023" name="Mol. Phylogenet. Evol.">
        <title>Genome-scale phylogeny and comparative genomics of the fungal order Sordariales.</title>
        <authorList>
            <person name="Hensen N."/>
            <person name="Bonometti L."/>
            <person name="Westerberg I."/>
            <person name="Brannstrom I.O."/>
            <person name="Guillou S."/>
            <person name="Cros-Aarteil S."/>
            <person name="Calhoun S."/>
            <person name="Haridas S."/>
            <person name="Kuo A."/>
            <person name="Mondo S."/>
            <person name="Pangilinan J."/>
            <person name="Riley R."/>
            <person name="LaButti K."/>
            <person name="Andreopoulos B."/>
            <person name="Lipzen A."/>
            <person name="Chen C."/>
            <person name="Yan M."/>
            <person name="Daum C."/>
            <person name="Ng V."/>
            <person name="Clum A."/>
            <person name="Steindorff A."/>
            <person name="Ohm R.A."/>
            <person name="Martin F."/>
            <person name="Silar P."/>
            <person name="Natvig D.O."/>
            <person name="Lalanne C."/>
            <person name="Gautier V."/>
            <person name="Ament-Velasquez S.L."/>
            <person name="Kruys A."/>
            <person name="Hutchinson M.I."/>
            <person name="Powell A.J."/>
            <person name="Barry K."/>
            <person name="Miller A.N."/>
            <person name="Grigoriev I.V."/>
            <person name="Debuchy R."/>
            <person name="Gladieux P."/>
            <person name="Hiltunen Thoren M."/>
            <person name="Johannesson H."/>
        </authorList>
    </citation>
    <scope>NUCLEOTIDE SEQUENCE</scope>
    <source>
        <strain evidence="2">CBS 168.71</strain>
    </source>
</reference>
<reference evidence="2" key="2">
    <citation type="submission" date="2023-06" db="EMBL/GenBank/DDBJ databases">
        <authorList>
            <consortium name="Lawrence Berkeley National Laboratory"/>
            <person name="Haridas S."/>
            <person name="Hensen N."/>
            <person name="Bonometti L."/>
            <person name="Westerberg I."/>
            <person name="Brannstrom I.O."/>
            <person name="Guillou S."/>
            <person name="Cros-Aarteil S."/>
            <person name="Calhoun S."/>
            <person name="Kuo A."/>
            <person name="Mondo S."/>
            <person name="Pangilinan J."/>
            <person name="Riley R."/>
            <person name="Labutti K."/>
            <person name="Andreopoulos B."/>
            <person name="Lipzen A."/>
            <person name="Chen C."/>
            <person name="Yanf M."/>
            <person name="Daum C."/>
            <person name="Ng V."/>
            <person name="Clum A."/>
            <person name="Steindorff A."/>
            <person name="Ohm R."/>
            <person name="Martin F."/>
            <person name="Silar P."/>
            <person name="Natvig D."/>
            <person name="Lalanne C."/>
            <person name="Gautier V."/>
            <person name="Ament-Velasquez S.L."/>
            <person name="Kruys A."/>
            <person name="Hutchinson M.I."/>
            <person name="Powell A.J."/>
            <person name="Barry K."/>
            <person name="Miller A.N."/>
            <person name="Grigoriev I.V."/>
            <person name="Debuchy R."/>
            <person name="Gladieux P."/>
            <person name="Thoren M.H."/>
            <person name="Johannesson H."/>
        </authorList>
    </citation>
    <scope>NUCLEOTIDE SEQUENCE</scope>
    <source>
        <strain evidence="2">CBS 168.71</strain>
    </source>
</reference>
<evidence type="ECO:0000313" key="3">
    <source>
        <dbReference type="Proteomes" id="UP001278766"/>
    </source>
</evidence>
<dbReference type="GeneID" id="87836821"/>
<comment type="caution">
    <text evidence="2">The sequence shown here is derived from an EMBL/GenBank/DDBJ whole genome shotgun (WGS) entry which is preliminary data.</text>
</comment>
<evidence type="ECO:0000313" key="2">
    <source>
        <dbReference type="EMBL" id="KAK3291944.1"/>
    </source>
</evidence>
<proteinExistence type="predicted"/>
<feature type="transmembrane region" description="Helical" evidence="1">
    <location>
        <begin position="36"/>
        <end position="60"/>
    </location>
</feature>
<dbReference type="EMBL" id="JAUEPN010000008">
    <property type="protein sequence ID" value="KAK3291944.1"/>
    <property type="molecule type" value="Genomic_DNA"/>
</dbReference>
<protein>
    <submittedName>
        <fullName evidence="2">Uncharacterized protein</fullName>
    </submittedName>
</protein>
<keyword evidence="1" id="KW-0472">Membrane</keyword>
<dbReference type="Proteomes" id="UP001278766">
    <property type="component" value="Unassembled WGS sequence"/>
</dbReference>
<organism evidence="2 3">
    <name type="scientific">Chaetomium fimeti</name>
    <dbReference type="NCBI Taxonomy" id="1854472"/>
    <lineage>
        <taxon>Eukaryota</taxon>
        <taxon>Fungi</taxon>
        <taxon>Dikarya</taxon>
        <taxon>Ascomycota</taxon>
        <taxon>Pezizomycotina</taxon>
        <taxon>Sordariomycetes</taxon>
        <taxon>Sordariomycetidae</taxon>
        <taxon>Sordariales</taxon>
        <taxon>Chaetomiaceae</taxon>
        <taxon>Chaetomium</taxon>
    </lineage>
</organism>
<feature type="transmembrane region" description="Helical" evidence="1">
    <location>
        <begin position="75"/>
        <end position="98"/>
    </location>
</feature>
<keyword evidence="1" id="KW-0812">Transmembrane</keyword>
<gene>
    <name evidence="2" type="ORF">B0H64DRAFT_243043</name>
</gene>
<evidence type="ECO:0000256" key="1">
    <source>
        <dbReference type="SAM" id="Phobius"/>
    </source>
</evidence>
<dbReference type="RefSeq" id="XP_062655458.1">
    <property type="nucleotide sequence ID" value="XM_062799873.1"/>
</dbReference>
<keyword evidence="3" id="KW-1185">Reference proteome</keyword>
<keyword evidence="1" id="KW-1133">Transmembrane helix</keyword>
<sequence length="155" mass="17280">MHPLAHSRLAMMGWAGFYCVDLIFDGAAWRGCWGVWNWCGLLLIFWGVGCVCVCACVYVWKGPGWGWMGVERVVVYIRLGLLAWDCCLLCFDGLWYIAELMSSKRVFYQFVVFTGAVMVLFMTVTVTPGLAEGSFAWDNGSSGDIPSSVDISSTW</sequence>
<accession>A0AAE0H8T4</accession>